<dbReference type="EMBL" id="RYZH01000001">
    <property type="protein sequence ID" value="RUL89800.1"/>
    <property type="molecule type" value="Genomic_DNA"/>
</dbReference>
<evidence type="ECO:0000256" key="3">
    <source>
        <dbReference type="ARBA" id="ARBA00022857"/>
    </source>
</evidence>
<keyword evidence="2 13" id="KW-0444">Lipid biosynthesis</keyword>
<proteinExistence type="inferred from homology"/>
<evidence type="ECO:0000256" key="8">
    <source>
        <dbReference type="ARBA" id="ARBA00023264"/>
    </source>
</evidence>
<dbReference type="SUPFAM" id="SSF51735">
    <property type="entry name" value="NAD(P)-binding Rossmann-fold domains"/>
    <property type="match status" value="1"/>
</dbReference>
<feature type="binding site" evidence="13">
    <location>
        <position position="242"/>
    </location>
    <ligand>
        <name>NADPH</name>
        <dbReference type="ChEBI" id="CHEBI:57783"/>
    </ligand>
</feature>
<evidence type="ECO:0000259" key="19">
    <source>
        <dbReference type="Pfam" id="PF07479"/>
    </source>
</evidence>
<dbReference type="GO" id="GO:0008654">
    <property type="term" value="P:phospholipid biosynthetic process"/>
    <property type="evidence" value="ECO:0007669"/>
    <property type="project" value="UniProtKB-KW"/>
</dbReference>
<evidence type="ECO:0000256" key="4">
    <source>
        <dbReference type="ARBA" id="ARBA00023002"/>
    </source>
</evidence>
<dbReference type="InterPro" id="IPR006168">
    <property type="entry name" value="G3P_DH_NAD-dep"/>
</dbReference>
<evidence type="ECO:0000256" key="2">
    <source>
        <dbReference type="ARBA" id="ARBA00022516"/>
    </source>
</evidence>
<dbReference type="NCBIfam" id="NF000942">
    <property type="entry name" value="PRK00094.1-4"/>
    <property type="match status" value="1"/>
</dbReference>
<dbReference type="GO" id="GO:0046168">
    <property type="term" value="P:glycerol-3-phosphate catabolic process"/>
    <property type="evidence" value="ECO:0007669"/>
    <property type="project" value="InterPro"/>
</dbReference>
<accession>A0A432MQZ1</accession>
<dbReference type="PROSITE" id="PS00957">
    <property type="entry name" value="NAD_G3PDH"/>
    <property type="match status" value="1"/>
</dbReference>
<comment type="catalytic activity">
    <reaction evidence="13">
        <text>sn-glycerol 3-phosphate + NAD(+) = dihydroxyacetone phosphate + NADH + H(+)</text>
        <dbReference type="Rhea" id="RHEA:11092"/>
        <dbReference type="ChEBI" id="CHEBI:15378"/>
        <dbReference type="ChEBI" id="CHEBI:57540"/>
        <dbReference type="ChEBI" id="CHEBI:57597"/>
        <dbReference type="ChEBI" id="CHEBI:57642"/>
        <dbReference type="ChEBI" id="CHEBI:57945"/>
        <dbReference type="EC" id="1.1.1.94"/>
    </reaction>
</comment>
<dbReference type="SUPFAM" id="SSF48179">
    <property type="entry name" value="6-phosphogluconate dehydrogenase C-terminal domain-like"/>
    <property type="match status" value="1"/>
</dbReference>
<dbReference type="PANTHER" id="PTHR11728">
    <property type="entry name" value="GLYCEROL-3-PHOSPHATE DEHYDROGENASE"/>
    <property type="match status" value="1"/>
</dbReference>
<feature type="binding site" evidence="15">
    <location>
        <begin position="242"/>
        <end position="243"/>
    </location>
    <ligand>
        <name>substrate</name>
    </ligand>
</feature>
<feature type="binding site" evidence="13">
    <location>
        <position position="22"/>
    </location>
    <ligand>
        <name>NADPH</name>
        <dbReference type="ChEBI" id="CHEBI:57783"/>
    </ligand>
</feature>
<dbReference type="OrthoDB" id="9812273at2"/>
<feature type="binding site" evidence="13">
    <location>
        <position position="38"/>
    </location>
    <ligand>
        <name>NADPH</name>
        <dbReference type="ChEBI" id="CHEBI:57783"/>
    </ligand>
</feature>
<keyword evidence="3 13" id="KW-0521">NADP</keyword>
<dbReference type="GO" id="GO:0141153">
    <property type="term" value="F:glycerol-3-phosphate dehydrogenase (NADP+) activity"/>
    <property type="evidence" value="ECO:0007669"/>
    <property type="project" value="RHEA"/>
</dbReference>
<dbReference type="Pfam" id="PF01210">
    <property type="entry name" value="NAD_Gly3P_dh_N"/>
    <property type="match status" value="1"/>
</dbReference>
<dbReference type="HAMAP" id="MF_00394">
    <property type="entry name" value="NAD_Glyc3P_dehydrog"/>
    <property type="match status" value="1"/>
</dbReference>
<evidence type="ECO:0000256" key="10">
    <source>
        <dbReference type="ARBA" id="ARBA00066687"/>
    </source>
</evidence>
<dbReference type="Pfam" id="PF07479">
    <property type="entry name" value="NAD_Gly3P_dh_C"/>
    <property type="match status" value="1"/>
</dbReference>
<evidence type="ECO:0000256" key="5">
    <source>
        <dbReference type="ARBA" id="ARBA00023027"/>
    </source>
</evidence>
<comment type="pathway">
    <text evidence="13">Membrane lipid metabolism; glycerophospholipid metabolism.</text>
</comment>
<dbReference type="PANTHER" id="PTHR11728:SF1">
    <property type="entry name" value="GLYCEROL-3-PHOSPHATE DEHYDROGENASE [NAD(+)] 2, CHLOROPLASTIC"/>
    <property type="match status" value="1"/>
</dbReference>
<reference evidence="20 21" key="1">
    <citation type="submission" date="2018-12" db="EMBL/GenBank/DDBJ databases">
        <authorList>
            <person name="Toschakov S.V."/>
        </authorList>
    </citation>
    <scope>NUCLEOTIDE SEQUENCE [LARGE SCALE GENOMIC DNA]</scope>
    <source>
        <strain evidence="20 21">GM2012</strain>
    </source>
</reference>
<evidence type="ECO:0000256" key="1">
    <source>
        <dbReference type="ARBA" id="ARBA00011009"/>
    </source>
</evidence>
<comment type="catalytic activity">
    <reaction evidence="9">
        <text>sn-glycerol 3-phosphate + NADP(+) = dihydroxyacetone phosphate + NADPH + H(+)</text>
        <dbReference type="Rhea" id="RHEA:11096"/>
        <dbReference type="ChEBI" id="CHEBI:15378"/>
        <dbReference type="ChEBI" id="CHEBI:57597"/>
        <dbReference type="ChEBI" id="CHEBI:57642"/>
        <dbReference type="ChEBI" id="CHEBI:57783"/>
        <dbReference type="ChEBI" id="CHEBI:58349"/>
        <dbReference type="EC" id="1.1.1.94"/>
    </reaction>
    <physiologicalReaction direction="right-to-left" evidence="9">
        <dbReference type="Rhea" id="RHEA:11098"/>
    </physiologicalReaction>
</comment>
<dbReference type="GO" id="GO:0051287">
    <property type="term" value="F:NAD binding"/>
    <property type="evidence" value="ECO:0007669"/>
    <property type="project" value="InterPro"/>
</dbReference>
<dbReference type="PRINTS" id="PR00077">
    <property type="entry name" value="GPDHDRGNASE"/>
</dbReference>
<dbReference type="InterPro" id="IPR008927">
    <property type="entry name" value="6-PGluconate_DH-like_C_sf"/>
</dbReference>
<dbReference type="InterPro" id="IPR013328">
    <property type="entry name" value="6PGD_dom2"/>
</dbReference>
<sequence length="320" mass="33666">MGTAMAVLLARSGHEVWLWARRPEFIAELAGSRENARYLPGVPLPEPIRLTSDPEQAARGSDLIVAAIPSSYLRATLRAVAGAIPPGVPALSVIKGIEQGSLLRPSQVIREELGPRPITVLSGPSHAEEIARGLPASVVVAGESPELNVLIRDELTTGRFRVYSNPDAVGVELGGALKNVIGVAAGICDGLGFGDNAKAGLLTRGLAEMTRFGTALGASPATFLGLAGVGDLITTCFSPFGRNRALGDRIGRGETLEQIEASTPKVAEGVPTCRGVDAMARQLGIEMPITAALREILFESKPPLEAVSELMERQTKDEWP</sequence>
<feature type="binding site" evidence="13">
    <location>
        <position position="243"/>
    </location>
    <ligand>
        <name>sn-glycerol 3-phosphate</name>
        <dbReference type="ChEBI" id="CHEBI:57597"/>
    </ligand>
</feature>
<evidence type="ECO:0000256" key="16">
    <source>
        <dbReference type="PIRSR" id="PIRSR000114-3"/>
    </source>
</evidence>
<evidence type="ECO:0000256" key="14">
    <source>
        <dbReference type="PIRSR" id="PIRSR000114-1"/>
    </source>
</evidence>
<dbReference type="GO" id="GO:0005829">
    <property type="term" value="C:cytosol"/>
    <property type="evidence" value="ECO:0007669"/>
    <property type="project" value="TreeGrafter"/>
</dbReference>
<comment type="similarity">
    <text evidence="1 13 17">Belongs to the NAD-dependent glycerol-3-phosphate dehydrogenase family.</text>
</comment>
<comment type="caution">
    <text evidence="20">The sequence shown here is derived from an EMBL/GenBank/DDBJ whole genome shotgun (WGS) entry which is preliminary data.</text>
</comment>
<protein>
    <recommendedName>
        <fullName evidence="11 13">Glycerol-3-phosphate dehydrogenase [NAD(P)+]</fullName>
        <ecNumber evidence="10 13">1.1.1.94</ecNumber>
    </recommendedName>
    <alternativeName>
        <fullName evidence="13">NAD(P)(+)-dependent glycerol-3-phosphate dehydrogenase</fullName>
    </alternativeName>
    <alternativeName>
        <fullName evidence="12 13">NAD(P)H-dependent dihydroxyacetone-phosphate reductase</fullName>
    </alternativeName>
</protein>
<feature type="active site" description="Proton acceptor" evidence="13 14">
    <location>
        <position position="178"/>
    </location>
</feature>
<evidence type="ECO:0000259" key="18">
    <source>
        <dbReference type="Pfam" id="PF01210"/>
    </source>
</evidence>
<dbReference type="NCBIfam" id="NF000940">
    <property type="entry name" value="PRK00094.1-2"/>
    <property type="match status" value="1"/>
</dbReference>
<keyword evidence="21" id="KW-1185">Reference proteome</keyword>
<dbReference type="PIRSF" id="PIRSF000114">
    <property type="entry name" value="Glycerol-3-P_dh"/>
    <property type="match status" value="1"/>
</dbReference>
<dbReference type="EC" id="1.1.1.94" evidence="10 13"/>
<dbReference type="Proteomes" id="UP000280296">
    <property type="component" value="Unassembled WGS sequence"/>
</dbReference>
<feature type="binding site" evidence="13">
    <location>
        <position position="178"/>
    </location>
    <ligand>
        <name>sn-glycerol 3-phosphate</name>
        <dbReference type="ChEBI" id="CHEBI:57597"/>
    </ligand>
</feature>
<organism evidence="20 21">
    <name type="scientific">Tautonia sociabilis</name>
    <dbReference type="NCBI Taxonomy" id="2080755"/>
    <lineage>
        <taxon>Bacteria</taxon>
        <taxon>Pseudomonadati</taxon>
        <taxon>Planctomycetota</taxon>
        <taxon>Planctomycetia</taxon>
        <taxon>Isosphaerales</taxon>
        <taxon>Isosphaeraceae</taxon>
        <taxon>Tautonia</taxon>
    </lineage>
</organism>
<feature type="binding site" evidence="13">
    <location>
        <position position="123"/>
    </location>
    <ligand>
        <name>sn-glycerol 3-phosphate</name>
        <dbReference type="ChEBI" id="CHEBI:57597"/>
    </ligand>
</feature>
<name>A0A432MQZ1_9BACT</name>
<dbReference type="InterPro" id="IPR011128">
    <property type="entry name" value="G3P_DH_NAD-dep_N"/>
</dbReference>
<keyword evidence="7 13" id="KW-0594">Phospholipid biosynthesis</keyword>
<evidence type="ECO:0000256" key="13">
    <source>
        <dbReference type="HAMAP-Rule" id="MF_00394"/>
    </source>
</evidence>
<evidence type="ECO:0000256" key="17">
    <source>
        <dbReference type="RuleBase" id="RU000437"/>
    </source>
</evidence>
<evidence type="ECO:0000256" key="11">
    <source>
        <dbReference type="ARBA" id="ARBA00069372"/>
    </source>
</evidence>
<dbReference type="GO" id="GO:0046167">
    <property type="term" value="P:glycerol-3-phosphate biosynthetic process"/>
    <property type="evidence" value="ECO:0007669"/>
    <property type="project" value="UniProtKB-UniRule"/>
</dbReference>
<feature type="binding site" evidence="16">
    <location>
        <position position="242"/>
    </location>
    <ligand>
        <name>NAD(+)</name>
        <dbReference type="ChEBI" id="CHEBI:57540"/>
    </ligand>
</feature>
<feature type="domain" description="Glycerol-3-phosphate dehydrogenase NAD-dependent N-terminal" evidence="18">
    <location>
        <begin position="2"/>
        <end position="146"/>
    </location>
</feature>
<dbReference type="UniPathway" id="UPA00940"/>
<dbReference type="FunFam" id="3.40.50.720:FF:000019">
    <property type="entry name" value="Glycerol-3-phosphate dehydrogenase [NAD(P)+]"/>
    <property type="match status" value="1"/>
</dbReference>
<feature type="domain" description="Glycerol-3-phosphate dehydrogenase NAD-dependent C-terminal" evidence="19">
    <location>
        <begin position="167"/>
        <end position="307"/>
    </location>
</feature>
<keyword evidence="6 13" id="KW-0443">Lipid metabolism</keyword>
<keyword evidence="4 13" id="KW-0560">Oxidoreductase</keyword>
<feature type="binding site" evidence="13">
    <location>
        <position position="95"/>
    </location>
    <ligand>
        <name>sn-glycerol 3-phosphate</name>
        <dbReference type="ChEBI" id="CHEBI:57597"/>
    </ligand>
</feature>
<keyword evidence="8 13" id="KW-1208">Phospholipid metabolism</keyword>
<feature type="binding site" evidence="13">
    <location>
        <position position="231"/>
    </location>
    <ligand>
        <name>sn-glycerol 3-phosphate</name>
        <dbReference type="ChEBI" id="CHEBI:57597"/>
    </ligand>
</feature>
<comment type="function">
    <text evidence="13">Catalyzes the reduction of the glycolytic intermediate dihydroxyacetone phosphate (DHAP) to sn-glycerol 3-phosphate (G3P), the key precursor for phospholipid synthesis.</text>
</comment>
<comment type="subcellular location">
    <subcellularLocation>
        <location evidence="13">Cytoplasm</location>
    </subcellularLocation>
</comment>
<dbReference type="Gene3D" id="3.40.50.720">
    <property type="entry name" value="NAD(P)-binding Rossmann-like Domain"/>
    <property type="match status" value="1"/>
</dbReference>
<dbReference type="GO" id="GO:0141152">
    <property type="term" value="F:glycerol-3-phosphate dehydrogenase (NAD+) activity"/>
    <property type="evidence" value="ECO:0007669"/>
    <property type="project" value="RHEA"/>
</dbReference>
<gene>
    <name evidence="13" type="primary">gpsA</name>
    <name evidence="20" type="ORF">TsocGM_00625</name>
</gene>
<evidence type="ECO:0000256" key="12">
    <source>
        <dbReference type="ARBA" id="ARBA00080511"/>
    </source>
</evidence>
<dbReference type="InterPro" id="IPR006109">
    <property type="entry name" value="G3P_DH_NAD-dep_C"/>
</dbReference>
<feature type="binding site" evidence="13">
    <location>
        <position position="266"/>
    </location>
    <ligand>
        <name>NADPH</name>
        <dbReference type="ChEBI" id="CHEBI:57783"/>
    </ligand>
</feature>
<feature type="binding site" evidence="13">
    <location>
        <position position="242"/>
    </location>
    <ligand>
        <name>sn-glycerol 3-phosphate</name>
        <dbReference type="ChEBI" id="CHEBI:57597"/>
    </ligand>
</feature>
<evidence type="ECO:0000256" key="6">
    <source>
        <dbReference type="ARBA" id="ARBA00023098"/>
    </source>
</evidence>
<feature type="binding site" evidence="15">
    <location>
        <position position="95"/>
    </location>
    <ligand>
        <name>substrate</name>
    </ligand>
</feature>
<keyword evidence="5 13" id="KW-0520">NAD</keyword>
<feature type="binding site" evidence="13">
    <location>
        <position position="95"/>
    </location>
    <ligand>
        <name>NADPH</name>
        <dbReference type="ChEBI" id="CHEBI:57783"/>
    </ligand>
</feature>
<feature type="binding site" evidence="13">
    <location>
        <position position="268"/>
    </location>
    <ligand>
        <name>NADPH</name>
        <dbReference type="ChEBI" id="CHEBI:57783"/>
    </ligand>
</feature>
<feature type="binding site" evidence="13">
    <location>
        <position position="125"/>
    </location>
    <ligand>
        <name>sn-glycerol 3-phosphate</name>
        <dbReference type="ChEBI" id="CHEBI:57597"/>
    </ligand>
</feature>
<feature type="binding site" evidence="13">
    <location>
        <position position="127"/>
    </location>
    <ligand>
        <name>NADPH</name>
        <dbReference type="ChEBI" id="CHEBI:57783"/>
    </ligand>
</feature>
<dbReference type="GO" id="GO:0005975">
    <property type="term" value="P:carbohydrate metabolic process"/>
    <property type="evidence" value="ECO:0007669"/>
    <property type="project" value="InterPro"/>
</dbReference>
<evidence type="ECO:0000313" key="21">
    <source>
        <dbReference type="Proteomes" id="UP000280296"/>
    </source>
</evidence>
<feature type="binding site" evidence="16">
    <location>
        <position position="127"/>
    </location>
    <ligand>
        <name>NAD(+)</name>
        <dbReference type="ChEBI" id="CHEBI:57540"/>
    </ligand>
</feature>
<evidence type="ECO:0000256" key="7">
    <source>
        <dbReference type="ARBA" id="ARBA00023209"/>
    </source>
</evidence>
<reference evidence="20 21" key="2">
    <citation type="submission" date="2019-01" db="EMBL/GenBank/DDBJ databases">
        <title>Tautonia sociabilis, a novel thermotolerant planctomycete of Isosphaeraceae family, isolated from a 4000 m deep subterranean habitat.</title>
        <authorList>
            <person name="Kovaleva O.L."/>
            <person name="Elcheninov A.G."/>
            <person name="Van Heerden E."/>
            <person name="Toshchakov S.V."/>
            <person name="Novikov A."/>
            <person name="Bonch-Osmolovskaya E.A."/>
            <person name="Kublanov I.V."/>
        </authorList>
    </citation>
    <scope>NUCLEOTIDE SEQUENCE [LARGE SCALE GENOMIC DNA]</scope>
    <source>
        <strain evidence="20 21">GM2012</strain>
    </source>
</reference>
<dbReference type="AlphaFoldDB" id="A0A432MQZ1"/>
<dbReference type="InterPro" id="IPR036291">
    <property type="entry name" value="NAD(P)-bd_dom_sf"/>
</dbReference>
<evidence type="ECO:0000256" key="15">
    <source>
        <dbReference type="PIRSR" id="PIRSR000114-2"/>
    </source>
</evidence>
<keyword evidence="13" id="KW-0963">Cytoplasm</keyword>
<feature type="binding site" evidence="13">
    <location>
        <position position="21"/>
    </location>
    <ligand>
        <name>NADPH</name>
        <dbReference type="ChEBI" id="CHEBI:57783"/>
    </ligand>
</feature>
<keyword evidence="13" id="KW-0547">Nucleotide-binding</keyword>
<evidence type="ECO:0000256" key="9">
    <source>
        <dbReference type="ARBA" id="ARBA00052716"/>
    </source>
</evidence>
<dbReference type="GO" id="GO:0006650">
    <property type="term" value="P:glycerophospholipid metabolic process"/>
    <property type="evidence" value="ECO:0007669"/>
    <property type="project" value="UniProtKB-UniRule"/>
</dbReference>
<comment type="caution">
    <text evidence="13">Lacks conserved residue(s) required for the propagation of feature annotation.</text>
</comment>
<dbReference type="FunFam" id="1.10.1040.10:FF:000001">
    <property type="entry name" value="Glycerol-3-phosphate dehydrogenase [NAD(P)+]"/>
    <property type="match status" value="1"/>
</dbReference>
<feature type="binding site" evidence="16">
    <location>
        <position position="265"/>
    </location>
    <ligand>
        <name>NAD(+)</name>
        <dbReference type="ChEBI" id="CHEBI:57540"/>
    </ligand>
</feature>
<evidence type="ECO:0000313" key="20">
    <source>
        <dbReference type="EMBL" id="RUL89800.1"/>
    </source>
</evidence>
<dbReference type="Gene3D" id="1.10.1040.10">
    <property type="entry name" value="N-(1-d-carboxylethyl)-l-norvaline Dehydrogenase, domain 2"/>
    <property type="match status" value="1"/>
</dbReference>